<feature type="region of interest" description="Disordered" evidence="1">
    <location>
        <begin position="39"/>
        <end position="66"/>
    </location>
</feature>
<sequence length="66" mass="7589">MHSVLRNHSKETSVFISGYGSKKETFTCEQSCPIRGKENFEEISWEPNESWEKTTSEEGSVQSDCR</sequence>
<dbReference type="Proteomes" id="UP000828390">
    <property type="component" value="Unassembled WGS sequence"/>
</dbReference>
<dbReference type="EMBL" id="JAIWYP010000002">
    <property type="protein sequence ID" value="KAH3860581.1"/>
    <property type="molecule type" value="Genomic_DNA"/>
</dbReference>
<evidence type="ECO:0000313" key="3">
    <source>
        <dbReference type="Proteomes" id="UP000828390"/>
    </source>
</evidence>
<evidence type="ECO:0000256" key="1">
    <source>
        <dbReference type="SAM" id="MobiDB-lite"/>
    </source>
</evidence>
<gene>
    <name evidence="2" type="ORF">DPMN_023490</name>
</gene>
<evidence type="ECO:0000313" key="2">
    <source>
        <dbReference type="EMBL" id="KAH3860581.1"/>
    </source>
</evidence>
<name>A0A9D4R9Y7_DREPO</name>
<keyword evidence="3" id="KW-1185">Reference proteome</keyword>
<reference evidence="2" key="2">
    <citation type="submission" date="2020-11" db="EMBL/GenBank/DDBJ databases">
        <authorList>
            <person name="McCartney M.A."/>
            <person name="Auch B."/>
            <person name="Kono T."/>
            <person name="Mallez S."/>
            <person name="Becker A."/>
            <person name="Gohl D.M."/>
            <person name="Silverstein K.A.T."/>
            <person name="Koren S."/>
            <person name="Bechman K.B."/>
            <person name="Herman A."/>
            <person name="Abrahante J.E."/>
            <person name="Garbe J."/>
        </authorList>
    </citation>
    <scope>NUCLEOTIDE SEQUENCE</scope>
    <source>
        <strain evidence="2">Duluth1</strain>
        <tissue evidence="2">Whole animal</tissue>
    </source>
</reference>
<accession>A0A9D4R9Y7</accession>
<comment type="caution">
    <text evidence="2">The sequence shown here is derived from an EMBL/GenBank/DDBJ whole genome shotgun (WGS) entry which is preliminary data.</text>
</comment>
<dbReference type="AlphaFoldDB" id="A0A9D4R9Y7"/>
<feature type="compositionally biased region" description="Polar residues" evidence="1">
    <location>
        <begin position="57"/>
        <end position="66"/>
    </location>
</feature>
<organism evidence="2 3">
    <name type="scientific">Dreissena polymorpha</name>
    <name type="common">Zebra mussel</name>
    <name type="synonym">Mytilus polymorpha</name>
    <dbReference type="NCBI Taxonomy" id="45954"/>
    <lineage>
        <taxon>Eukaryota</taxon>
        <taxon>Metazoa</taxon>
        <taxon>Spiralia</taxon>
        <taxon>Lophotrochozoa</taxon>
        <taxon>Mollusca</taxon>
        <taxon>Bivalvia</taxon>
        <taxon>Autobranchia</taxon>
        <taxon>Heteroconchia</taxon>
        <taxon>Euheterodonta</taxon>
        <taxon>Imparidentia</taxon>
        <taxon>Neoheterodontei</taxon>
        <taxon>Myida</taxon>
        <taxon>Dreissenoidea</taxon>
        <taxon>Dreissenidae</taxon>
        <taxon>Dreissena</taxon>
    </lineage>
</organism>
<protein>
    <submittedName>
        <fullName evidence="2">Uncharacterized protein</fullName>
    </submittedName>
</protein>
<reference evidence="2" key="1">
    <citation type="journal article" date="2019" name="bioRxiv">
        <title>The Genome of the Zebra Mussel, Dreissena polymorpha: A Resource for Invasive Species Research.</title>
        <authorList>
            <person name="McCartney M.A."/>
            <person name="Auch B."/>
            <person name="Kono T."/>
            <person name="Mallez S."/>
            <person name="Zhang Y."/>
            <person name="Obille A."/>
            <person name="Becker A."/>
            <person name="Abrahante J.E."/>
            <person name="Garbe J."/>
            <person name="Badalamenti J.P."/>
            <person name="Herman A."/>
            <person name="Mangelson H."/>
            <person name="Liachko I."/>
            <person name="Sullivan S."/>
            <person name="Sone E.D."/>
            <person name="Koren S."/>
            <person name="Silverstein K.A.T."/>
            <person name="Beckman K.B."/>
            <person name="Gohl D.M."/>
        </authorList>
    </citation>
    <scope>NUCLEOTIDE SEQUENCE</scope>
    <source>
        <strain evidence="2">Duluth1</strain>
        <tissue evidence="2">Whole animal</tissue>
    </source>
</reference>
<proteinExistence type="predicted"/>